<dbReference type="EMBL" id="MVGT01000466">
    <property type="protein sequence ID" value="OVA16867.1"/>
    <property type="molecule type" value="Genomic_DNA"/>
</dbReference>
<sequence>MSALFCRLIRVSLKNFTTKRAGFSPSYSRLIFLHDHVKWCHGLPGIPNDGKVVRLKNSATGSELYLVGTCHFSQKSAETVKKKQKKKMLGSPRLRREFEKWTTGDPV</sequence>
<name>A0A200R2B3_MACCD</name>
<dbReference type="STRING" id="56857.A0A200R2B3"/>
<evidence type="ECO:0000313" key="2">
    <source>
        <dbReference type="Proteomes" id="UP000195402"/>
    </source>
</evidence>
<comment type="caution">
    <text evidence="1">The sequence shown here is derived from an EMBL/GenBank/DDBJ whole genome shotgun (WGS) entry which is preliminary data.</text>
</comment>
<proteinExistence type="predicted"/>
<reference evidence="1 2" key="1">
    <citation type="journal article" date="2017" name="Mol. Plant">
        <title>The Genome of Medicinal Plant Macleaya cordata Provides New Insights into Benzylisoquinoline Alkaloids Metabolism.</title>
        <authorList>
            <person name="Liu X."/>
            <person name="Liu Y."/>
            <person name="Huang P."/>
            <person name="Ma Y."/>
            <person name="Qing Z."/>
            <person name="Tang Q."/>
            <person name="Cao H."/>
            <person name="Cheng P."/>
            <person name="Zheng Y."/>
            <person name="Yuan Z."/>
            <person name="Zhou Y."/>
            <person name="Liu J."/>
            <person name="Tang Z."/>
            <person name="Zhuo Y."/>
            <person name="Zhang Y."/>
            <person name="Yu L."/>
            <person name="Huang J."/>
            <person name="Yang P."/>
            <person name="Peng Q."/>
            <person name="Zhang J."/>
            <person name="Jiang W."/>
            <person name="Zhang Z."/>
            <person name="Lin K."/>
            <person name="Ro D.K."/>
            <person name="Chen X."/>
            <person name="Xiong X."/>
            <person name="Shang Y."/>
            <person name="Huang S."/>
            <person name="Zeng J."/>
        </authorList>
    </citation>
    <scope>NUCLEOTIDE SEQUENCE [LARGE SCALE GENOMIC DNA]</scope>
    <source>
        <strain evidence="2">cv. BLH2017</strain>
        <tissue evidence="1">Root</tissue>
    </source>
</reference>
<dbReference type="Proteomes" id="UP000195402">
    <property type="component" value="Unassembled WGS sequence"/>
</dbReference>
<gene>
    <name evidence="1" type="ORF">BVC80_1231g15</name>
</gene>
<dbReference type="OrthoDB" id="1902403at2759"/>
<organism evidence="1 2">
    <name type="scientific">Macleaya cordata</name>
    <name type="common">Five-seeded plume-poppy</name>
    <name type="synonym">Bocconia cordata</name>
    <dbReference type="NCBI Taxonomy" id="56857"/>
    <lineage>
        <taxon>Eukaryota</taxon>
        <taxon>Viridiplantae</taxon>
        <taxon>Streptophyta</taxon>
        <taxon>Embryophyta</taxon>
        <taxon>Tracheophyta</taxon>
        <taxon>Spermatophyta</taxon>
        <taxon>Magnoliopsida</taxon>
        <taxon>Ranunculales</taxon>
        <taxon>Papaveraceae</taxon>
        <taxon>Papaveroideae</taxon>
        <taxon>Macleaya</taxon>
    </lineage>
</organism>
<evidence type="ECO:0000313" key="1">
    <source>
        <dbReference type="EMBL" id="OVA16867.1"/>
    </source>
</evidence>
<dbReference type="InParanoid" id="A0A200R2B3"/>
<accession>A0A200R2B3</accession>
<dbReference type="AlphaFoldDB" id="A0A200R2B3"/>
<keyword evidence="2" id="KW-1185">Reference proteome</keyword>
<protein>
    <submittedName>
        <fullName evidence="1">Uncharacterized protein</fullName>
    </submittedName>
</protein>